<evidence type="ECO:0000259" key="1">
    <source>
        <dbReference type="Pfam" id="PF13581"/>
    </source>
</evidence>
<keyword evidence="2" id="KW-0418">Kinase</keyword>
<dbReference type="Pfam" id="PF13581">
    <property type="entry name" value="HATPase_c_2"/>
    <property type="match status" value="1"/>
</dbReference>
<accession>A0ABQ4VBK1</accession>
<protein>
    <submittedName>
        <fullName evidence="2">Serine/threonine-protein kinase RsbT</fullName>
    </submittedName>
</protein>
<feature type="domain" description="Histidine kinase/HSP90-like ATPase" evidence="1">
    <location>
        <begin position="20"/>
        <end position="139"/>
    </location>
</feature>
<name>A0ABQ4VBK1_9MYCO</name>
<evidence type="ECO:0000313" key="3">
    <source>
        <dbReference type="Proteomes" id="UP001060504"/>
    </source>
</evidence>
<proteinExistence type="predicted"/>
<dbReference type="InterPro" id="IPR036890">
    <property type="entry name" value="HATPase_C_sf"/>
</dbReference>
<evidence type="ECO:0000313" key="2">
    <source>
        <dbReference type="EMBL" id="GJF17993.1"/>
    </source>
</evidence>
<reference evidence="2 3" key="1">
    <citation type="submission" date="2021-08" db="EMBL/GenBank/DDBJ databases">
        <title>Draft genome sequence of Mycolicibacterium sp. NGTWS1702 strain.</title>
        <authorList>
            <person name="Matsumoto M."/>
            <person name="Tang B.C.C."/>
            <person name="Machida Y."/>
            <person name="Matoyama H."/>
            <person name="Kishihara T."/>
            <person name="Sato S."/>
            <person name="Kondo I."/>
            <person name="Sano M."/>
            <person name="Kato G."/>
        </authorList>
    </citation>
    <scope>NUCLEOTIDE SEQUENCE [LARGE SCALE GENOMIC DNA]</scope>
    <source>
        <strain evidence="2 3">NGTWSNA01</strain>
    </source>
</reference>
<organism evidence="2 3">
    <name type="scientific">Mycolicibacterium cyprinidarum</name>
    <dbReference type="NCBI Taxonomy" id="2860311"/>
    <lineage>
        <taxon>Bacteria</taxon>
        <taxon>Bacillati</taxon>
        <taxon>Actinomycetota</taxon>
        <taxon>Actinomycetes</taxon>
        <taxon>Mycobacteriales</taxon>
        <taxon>Mycobacteriaceae</taxon>
        <taxon>Mycolicibacterium</taxon>
    </lineage>
</organism>
<sequence>MVSVNDQVINQNAVDIVDETDLVVVRQVLRAHARAAGLSLVEETKFITAGSELARNIVVHATAGRGELRIEHLDSKGRRGVKATFIDDGPGIDDVDTALTDGFSSVGSMGLGLPGARRLVDEMTIASSAVSGTVVEISKWHR</sequence>
<dbReference type="GO" id="GO:0016301">
    <property type="term" value="F:kinase activity"/>
    <property type="evidence" value="ECO:0007669"/>
    <property type="project" value="UniProtKB-KW"/>
</dbReference>
<dbReference type="Proteomes" id="UP001060504">
    <property type="component" value="Unassembled WGS sequence"/>
</dbReference>
<gene>
    <name evidence="2" type="primary">rsbT</name>
    <name evidence="2" type="ORF">NGTWS1702_25270</name>
</gene>
<keyword evidence="3" id="KW-1185">Reference proteome</keyword>
<dbReference type="InterPro" id="IPR003594">
    <property type="entry name" value="HATPase_dom"/>
</dbReference>
<dbReference type="Gene3D" id="3.30.565.10">
    <property type="entry name" value="Histidine kinase-like ATPase, C-terminal domain"/>
    <property type="match status" value="1"/>
</dbReference>
<dbReference type="EMBL" id="BPRH01002648">
    <property type="protein sequence ID" value="GJF17993.1"/>
    <property type="molecule type" value="Genomic_DNA"/>
</dbReference>
<comment type="caution">
    <text evidence="2">The sequence shown here is derived from an EMBL/GenBank/DDBJ whole genome shotgun (WGS) entry which is preliminary data.</text>
</comment>
<dbReference type="SUPFAM" id="SSF55874">
    <property type="entry name" value="ATPase domain of HSP90 chaperone/DNA topoisomerase II/histidine kinase"/>
    <property type="match status" value="1"/>
</dbReference>
<keyword evidence="2" id="KW-0808">Transferase</keyword>